<feature type="binding site" description="axial binding residue" evidence="4">
    <location>
        <position position="190"/>
    </location>
    <ligand>
        <name>heme b</name>
        <dbReference type="ChEBI" id="CHEBI:60344"/>
    </ligand>
    <ligandPart>
        <name>Fe</name>
        <dbReference type="ChEBI" id="CHEBI:18248"/>
    </ligandPart>
</feature>
<keyword evidence="2 4" id="KW-0408">Iron</keyword>
<dbReference type="Proteomes" id="UP000009877">
    <property type="component" value="Unassembled WGS sequence"/>
</dbReference>
<evidence type="ECO:0000313" key="6">
    <source>
        <dbReference type="EMBL" id="EME37785.1"/>
    </source>
</evidence>
<dbReference type="RefSeq" id="WP_006213543.1">
    <property type="nucleotide sequence ID" value="NZ_ANHZ02000002.1"/>
</dbReference>
<comment type="catalytic activity">
    <reaction evidence="4">
        <text>peroxynitrite = nitrate</text>
        <dbReference type="Rhea" id="RHEA:63116"/>
        <dbReference type="ChEBI" id="CHEBI:17632"/>
        <dbReference type="ChEBI" id="CHEBI:25941"/>
    </reaction>
</comment>
<feature type="binding site" evidence="4">
    <location>
        <position position="158"/>
    </location>
    <ligand>
        <name>heme b</name>
        <dbReference type="ChEBI" id="CHEBI:60344"/>
    </ligand>
</feature>
<dbReference type="GO" id="GO:0062213">
    <property type="term" value="F:peroxynitrite isomerase activity"/>
    <property type="evidence" value="ECO:0007669"/>
    <property type="project" value="UniProtKB-UniRule"/>
</dbReference>
<protein>
    <recommendedName>
        <fullName evidence="4">Peroxynitrite isomerase</fullName>
        <ecNumber evidence="4">5.99.-.-</ecNumber>
    </recommendedName>
    <alternativeName>
        <fullName evidence="4">Ferric nitrobindin</fullName>
        <shortName evidence="4">Nb(III)</shortName>
    </alternativeName>
</protein>
<dbReference type="Pfam" id="PF08768">
    <property type="entry name" value="THAP4_heme-bd"/>
    <property type="match status" value="1"/>
</dbReference>
<dbReference type="InterPro" id="IPR014878">
    <property type="entry name" value="THAP4-like_heme-bd"/>
</dbReference>
<dbReference type="PANTHER" id="PTHR15854">
    <property type="entry name" value="THAP4 PROTEIN"/>
    <property type="match status" value="1"/>
</dbReference>
<keyword evidence="4" id="KW-0479">Metal-binding</keyword>
<dbReference type="CDD" id="cd07828">
    <property type="entry name" value="lipocalin_heme-bd-THAP4-like"/>
    <property type="match status" value="1"/>
</dbReference>
<dbReference type="HAMAP" id="MF_01297">
    <property type="entry name" value="nitrobindin"/>
    <property type="match status" value="1"/>
</dbReference>
<keyword evidence="7" id="KW-1185">Reference proteome</keyword>
<comment type="pathway">
    <text evidence="4">Nitrogen metabolism.</text>
</comment>
<dbReference type="STRING" id="71999.KPaMU14_10075"/>
<evidence type="ECO:0000259" key="5">
    <source>
        <dbReference type="Pfam" id="PF08768"/>
    </source>
</evidence>
<dbReference type="GO" id="GO:0046872">
    <property type="term" value="F:metal ion binding"/>
    <property type="evidence" value="ECO:0007669"/>
    <property type="project" value="UniProtKB-KW"/>
</dbReference>
<dbReference type="InterPro" id="IPR012674">
    <property type="entry name" value="Calycin"/>
</dbReference>
<accession>M2YH07</accession>
<comment type="similarity">
    <text evidence="4">Belongs to the nitrobindin family.</text>
</comment>
<organism evidence="6 7">
    <name type="scientific">Kocuria palustris PEL</name>
    <dbReference type="NCBI Taxonomy" id="1236550"/>
    <lineage>
        <taxon>Bacteria</taxon>
        <taxon>Bacillati</taxon>
        <taxon>Actinomycetota</taxon>
        <taxon>Actinomycetes</taxon>
        <taxon>Micrococcales</taxon>
        <taxon>Micrococcaceae</taxon>
        <taxon>Kocuria</taxon>
    </lineage>
</organism>
<dbReference type="InterPro" id="IPR022939">
    <property type="entry name" value="Nb(III)_bact/plant"/>
</dbReference>
<dbReference type="AlphaFoldDB" id="M2YH07"/>
<evidence type="ECO:0000256" key="1">
    <source>
        <dbReference type="ARBA" id="ARBA00022617"/>
    </source>
</evidence>
<dbReference type="InterPro" id="IPR045165">
    <property type="entry name" value="Nitrobindin"/>
</dbReference>
<keyword evidence="3 4" id="KW-0413">Isomerase</keyword>
<dbReference type="SUPFAM" id="SSF50814">
    <property type="entry name" value="Lipocalins"/>
    <property type="match status" value="1"/>
</dbReference>
<comment type="domain">
    <text evidence="4">Forms a 10-stranded antiparallel beta-barrel structure able to accommodate a hydrophobic ligand in its interior. In fact, this fold hosts the heme group, which is located in a wide surface cleft.</text>
</comment>
<dbReference type="EMBL" id="ANHZ02000002">
    <property type="protein sequence ID" value="EME37785.1"/>
    <property type="molecule type" value="Genomic_DNA"/>
</dbReference>
<dbReference type="Gene3D" id="2.40.128.20">
    <property type="match status" value="1"/>
</dbReference>
<dbReference type="PANTHER" id="PTHR15854:SF4">
    <property type="entry name" value="PEROXYNITRITE ISOMERASE THAP4"/>
    <property type="match status" value="1"/>
</dbReference>
<comment type="function">
    <text evidence="4">Heme-binding protein able to scavenge peroxynitrite and to protect free L-tyrosine against peroxynitrite-mediated nitration, by acting as a peroxynitrite isomerase that converts peroxynitrite to nitrate. Therefore, this protein likely plays a role in peroxynitrite sensing and in the detoxification of reactive nitrogen and oxygen species (RNS and ROS, respectively). Is able to bind nitric oxide (NO) in vitro, but may act as a sensor of peroxynitrite levels in vivo.</text>
</comment>
<gene>
    <name evidence="6" type="ORF">C884_01159</name>
</gene>
<dbReference type="EC" id="5.99.-.-" evidence="4"/>
<dbReference type="GO" id="GO:0020037">
    <property type="term" value="F:heme binding"/>
    <property type="evidence" value="ECO:0007669"/>
    <property type="project" value="UniProtKB-UniRule"/>
</dbReference>
<comment type="caution">
    <text evidence="6">The sequence shown here is derived from an EMBL/GenBank/DDBJ whole genome shotgun (WGS) entry which is preliminary data.</text>
</comment>
<sequence length="198" mass="21593">MPVEIPTDLPAELVPFAWLLGEWQGDGFAGYGESEQRPFRQHVQFAHSGLPFLEYRAESHLVDQDGKPERLITVEHGFWQLARPQRSGDSGPGLMPGAPEPEITTADQVEALRLPGGGFPLVATFSRPGGVSELYVGEIDGPRIQMGTDAVVRAEGAKEHTASTRMFGLVNGDLFWAWDMAAEGRSLSTHASAELKRI</sequence>
<evidence type="ECO:0000256" key="4">
    <source>
        <dbReference type="HAMAP-Rule" id="MF_01297"/>
    </source>
</evidence>
<evidence type="ECO:0000313" key="7">
    <source>
        <dbReference type="Proteomes" id="UP000009877"/>
    </source>
</evidence>
<feature type="short sequence motif" description="GXWXGXG" evidence="4">
    <location>
        <begin position="21"/>
        <end position="27"/>
    </location>
</feature>
<evidence type="ECO:0000256" key="2">
    <source>
        <dbReference type="ARBA" id="ARBA00023004"/>
    </source>
</evidence>
<reference evidence="6 7" key="1">
    <citation type="journal article" date="2014" name="Genome Announc.">
        <title>Draft Genome Sequence of Kocuria palustris PEL.</title>
        <authorList>
            <person name="Sharma G."/>
            <person name="Khatri I."/>
            <person name="Subramanian S."/>
        </authorList>
    </citation>
    <scope>NUCLEOTIDE SEQUENCE [LARGE SCALE GENOMIC DNA]</scope>
    <source>
        <strain evidence="6 7">PEL</strain>
    </source>
</reference>
<comment type="cofactor">
    <cofactor evidence="4">
        <name>heme b</name>
        <dbReference type="ChEBI" id="CHEBI:60344"/>
    </cofactor>
    <text evidence="4">Binds 1 heme b group per subunit, that coordinates a highly solvent-exposed Fe(III) atom.</text>
</comment>
<keyword evidence="1 4" id="KW-0349">Heme</keyword>
<name>M2YH07_9MICC</name>
<proteinExistence type="inferred from homology"/>
<feature type="domain" description="THAP4-like heme-binding" evidence="5">
    <location>
        <begin position="12"/>
        <end position="197"/>
    </location>
</feature>
<comment type="caution">
    <text evidence="4">Lacks conserved residue(s) required for the propagation of feature annotation.</text>
</comment>
<evidence type="ECO:0000256" key="3">
    <source>
        <dbReference type="ARBA" id="ARBA00023235"/>
    </source>
</evidence>